<protein>
    <recommendedName>
        <fullName evidence="1">Phage head morphogenesis domain-containing protein</fullName>
    </recommendedName>
</protein>
<gene>
    <name evidence="2" type="ORF">FYJ35_01025</name>
</gene>
<accession>A0A6L5X1X9</accession>
<dbReference type="InterPro" id="IPR006528">
    <property type="entry name" value="Phage_head_morphogenesis_dom"/>
</dbReference>
<dbReference type="AlphaFoldDB" id="A0A6L5X1X9"/>
<reference evidence="2 3" key="1">
    <citation type="submission" date="2019-08" db="EMBL/GenBank/DDBJ databases">
        <title>In-depth cultivation of the pig gut microbiome towards novel bacterial diversity and tailored functional studies.</title>
        <authorList>
            <person name="Wylensek D."/>
            <person name="Hitch T.C.A."/>
            <person name="Clavel T."/>
        </authorList>
    </citation>
    <scope>NUCLEOTIDE SEQUENCE [LARGE SCALE GENOMIC DNA]</scope>
    <source>
        <strain evidence="2 3">Oil+RF-744-WCA-WT-11</strain>
    </source>
</reference>
<proteinExistence type="predicted"/>
<feature type="domain" description="Phage head morphogenesis" evidence="1">
    <location>
        <begin position="192"/>
        <end position="286"/>
    </location>
</feature>
<dbReference type="Pfam" id="PF04233">
    <property type="entry name" value="Phage_Mu_F"/>
    <property type="match status" value="1"/>
</dbReference>
<organism evidence="2 3">
    <name type="scientific">Porcincola intestinalis</name>
    <dbReference type="NCBI Taxonomy" id="2606632"/>
    <lineage>
        <taxon>Bacteria</taxon>
        <taxon>Bacillati</taxon>
        <taxon>Bacillota</taxon>
        <taxon>Clostridia</taxon>
        <taxon>Lachnospirales</taxon>
        <taxon>Lachnospiraceae</taxon>
        <taxon>Porcincola</taxon>
    </lineage>
</organism>
<comment type="caution">
    <text evidence="2">The sequence shown here is derived from an EMBL/GenBank/DDBJ whole genome shotgun (WGS) entry which is preliminary data.</text>
</comment>
<evidence type="ECO:0000313" key="2">
    <source>
        <dbReference type="EMBL" id="MSS13645.1"/>
    </source>
</evidence>
<dbReference type="RefSeq" id="WP_154521856.1">
    <property type="nucleotide sequence ID" value="NZ_VULZ01000001.1"/>
</dbReference>
<dbReference type="EMBL" id="VULZ01000001">
    <property type="protein sequence ID" value="MSS13645.1"/>
    <property type="molecule type" value="Genomic_DNA"/>
</dbReference>
<evidence type="ECO:0000259" key="1">
    <source>
        <dbReference type="Pfam" id="PF04233"/>
    </source>
</evidence>
<name>A0A6L5X1X9_9FIRM</name>
<keyword evidence="3" id="KW-1185">Reference proteome</keyword>
<evidence type="ECO:0000313" key="3">
    <source>
        <dbReference type="Proteomes" id="UP000481852"/>
    </source>
</evidence>
<sequence length="336" mass="37991">MRKIILKGMEKNIDSLIDSIDVLLMKADDDLKDTLDGEGFVKADAAVKSINEIEGALTEALNEHTDDVLKALEESDSLKEFLDGSWKDIRDMDDLKQAIYDALHDRLMDMLSESIEGFIDAYEPDLLEEHTAEDLLTEPAAQFVESWSSKLAELMHLETDDQIEAILLQAQSDALSVADTSLKISESGIRDPGYRSRRVAVTEVLRAESYGQLESMRQCPTIEAKEWMHTGGHKNSPRENHVAISGQQKPVDEPFDLVGRDGTLYHPMVPRDISLPAAESVNCHCIMKRIRSEEAMGMSLEDRRAMRKKYMDEVNQEWEENGTAEKLEDQMFGKDR</sequence>
<dbReference type="Proteomes" id="UP000481852">
    <property type="component" value="Unassembled WGS sequence"/>
</dbReference>